<proteinExistence type="predicted"/>
<name>M3J3X6_CANMX</name>
<evidence type="ECO:0000313" key="2">
    <source>
        <dbReference type="Proteomes" id="UP000011777"/>
    </source>
</evidence>
<gene>
    <name evidence="1" type="ORF">G210_3126</name>
</gene>
<sequence length="78" mass="9238">MSQKQEKLHLNTDLAIQEEGCESKSNRQIYVILEALHKFRECKSINQTCYETSYFFFRTGYAKHFLSVSAWKHNSICK</sequence>
<reference evidence="1 2" key="1">
    <citation type="submission" date="2013-02" db="EMBL/GenBank/DDBJ databases">
        <title>Genome sequence of Candida maltosa Xu316, a potential industrial strain for xylitol and ethanol production.</title>
        <authorList>
            <person name="Yu J."/>
            <person name="Wang Q."/>
            <person name="Geng X."/>
            <person name="Bao W."/>
            <person name="He P."/>
            <person name="Cai J."/>
        </authorList>
    </citation>
    <scope>NUCLEOTIDE SEQUENCE [LARGE SCALE GENOMIC DNA]</scope>
    <source>
        <strain evidence="2">Xu316</strain>
    </source>
</reference>
<organism evidence="1 2">
    <name type="scientific">Candida maltosa (strain Xu316)</name>
    <name type="common">Yeast</name>
    <dbReference type="NCBI Taxonomy" id="1245528"/>
    <lineage>
        <taxon>Eukaryota</taxon>
        <taxon>Fungi</taxon>
        <taxon>Dikarya</taxon>
        <taxon>Ascomycota</taxon>
        <taxon>Saccharomycotina</taxon>
        <taxon>Pichiomycetes</taxon>
        <taxon>Debaryomycetaceae</taxon>
        <taxon>Candida/Lodderomyces clade</taxon>
        <taxon>Candida</taxon>
    </lineage>
</organism>
<accession>M3J3X6</accession>
<dbReference type="Proteomes" id="UP000011777">
    <property type="component" value="Unassembled WGS sequence"/>
</dbReference>
<evidence type="ECO:0000313" key="1">
    <source>
        <dbReference type="EMBL" id="EMG46618.1"/>
    </source>
</evidence>
<protein>
    <submittedName>
        <fullName evidence="1">Uncharacterized protein</fullName>
    </submittedName>
</protein>
<dbReference type="HOGENOM" id="CLU_2621789_0_0_1"/>
<comment type="caution">
    <text evidence="1">The sequence shown here is derived from an EMBL/GenBank/DDBJ whole genome shotgun (WGS) entry which is preliminary data.</text>
</comment>
<keyword evidence="2" id="KW-1185">Reference proteome</keyword>
<dbReference type="AlphaFoldDB" id="M3J3X6"/>
<dbReference type="EMBL" id="AOGT01001933">
    <property type="protein sequence ID" value="EMG46618.1"/>
    <property type="molecule type" value="Genomic_DNA"/>
</dbReference>